<dbReference type="OrthoDB" id="347340at2"/>
<dbReference type="AlphaFoldDB" id="A0A4R9G9J0"/>
<comment type="caution">
    <text evidence="1">The sequence shown here is derived from an EMBL/GenBank/DDBJ whole genome shotgun (WGS) entry which is preliminary data.</text>
</comment>
<dbReference type="RefSeq" id="WP_135586312.1">
    <property type="nucleotide sequence ID" value="NZ_RQEP01000005.1"/>
</dbReference>
<protein>
    <submittedName>
        <fullName evidence="1">Uncharacterized protein</fullName>
    </submittedName>
</protein>
<evidence type="ECO:0000313" key="1">
    <source>
        <dbReference type="EMBL" id="TGK07945.1"/>
    </source>
</evidence>
<reference evidence="1" key="1">
    <citation type="journal article" date="2019" name="PLoS Negl. Trop. Dis.">
        <title>Revisiting the worldwide diversity of Leptospira species in the environment.</title>
        <authorList>
            <person name="Vincent A.T."/>
            <person name="Schiettekatte O."/>
            <person name="Bourhy P."/>
            <person name="Veyrier F.J."/>
            <person name="Picardeau M."/>
        </authorList>
    </citation>
    <scope>NUCLEOTIDE SEQUENCE [LARGE SCALE GENOMIC DNA]</scope>
    <source>
        <strain evidence="1">SSS9</strain>
    </source>
</reference>
<dbReference type="Proteomes" id="UP000297453">
    <property type="component" value="Unassembled WGS sequence"/>
</dbReference>
<dbReference type="EMBL" id="RQEP01000005">
    <property type="protein sequence ID" value="TGK07945.1"/>
    <property type="molecule type" value="Genomic_DNA"/>
</dbReference>
<sequence>MNYSKTAFLILAMHILCNCSPVNKDNFVFLKSAPYDEYGKENDQKIIDLNFLGFKEINFHQGHISGNIVLWSKLRSKSSIQSYESNSDIQSTFYLNNPLYSIFAPKGEYFGFLDLHYGANEIFVGKTNGNVRIFFGVTSNDAESFNELKTEECKKIEYSKNSTFQNTYICPKLKSDNKLSIQVSLNGKKDIRWGTSAAWWTFWGGAVILAITTPNLIGYAGGLLVPEAVIPIFKYQEMEISLIPDKTQR</sequence>
<name>A0A4R9G9J0_9LEPT</name>
<keyword evidence="2" id="KW-1185">Reference proteome</keyword>
<gene>
    <name evidence="1" type="ORF">EHO59_07580</name>
</gene>
<accession>A0A4R9G9J0</accession>
<proteinExistence type="predicted"/>
<evidence type="ECO:0000313" key="2">
    <source>
        <dbReference type="Proteomes" id="UP000297453"/>
    </source>
</evidence>
<organism evidence="1 2">
    <name type="scientific">Leptospira semungkisensis</name>
    <dbReference type="NCBI Taxonomy" id="2484985"/>
    <lineage>
        <taxon>Bacteria</taxon>
        <taxon>Pseudomonadati</taxon>
        <taxon>Spirochaetota</taxon>
        <taxon>Spirochaetia</taxon>
        <taxon>Leptospirales</taxon>
        <taxon>Leptospiraceae</taxon>
        <taxon>Leptospira</taxon>
    </lineage>
</organism>